<dbReference type="Pfam" id="PF26002">
    <property type="entry name" value="Beta-barrel_AprE"/>
    <property type="match status" value="1"/>
</dbReference>
<dbReference type="Proteomes" id="UP000532440">
    <property type="component" value="Unassembled WGS sequence"/>
</dbReference>
<evidence type="ECO:0000256" key="4">
    <source>
        <dbReference type="ARBA" id="ARBA00022475"/>
    </source>
</evidence>
<name>A0A7W8MAM6_9BURK</name>
<evidence type="ECO:0000256" key="5">
    <source>
        <dbReference type="ARBA" id="ARBA00022519"/>
    </source>
</evidence>
<dbReference type="InterPro" id="IPR058781">
    <property type="entry name" value="HH_AprE-like"/>
</dbReference>
<feature type="transmembrane region" description="Helical" evidence="9">
    <location>
        <begin position="40"/>
        <end position="58"/>
    </location>
</feature>
<sequence>MAEDDKTIDGIVRRVDTQPAAAAAPRRSEAPSDPRRPLRLGMLVVLLGLGGFFGWAALAPLDEGVPTPGTVVVESKRKTLQHPTGGIVRELLVREGDAVKTGQVLLRLEPAAARAAREAADAQYLTARASESRLLAEQRGTARIDFHPDLIARASEPAVKLLLETQRQLFESRRKAIDTELAAMREGIAGLEAQLRGVEQAREERVAQISLFEREVASLAPLVEEGLYPRNRHQDIRRQLSVAYASRAEDAANAARIRNQIAETRLHIAQRRQEYRREVETQLTEVSSEARAQAERLAALSEELARTDVRSPADGMVVGLSVHTLGGVISAGEPIMDVVPEGDSLLIETQIPPHLIKHVRPGQPAQLRFTVLDPRHTPVVDGKVVTVSADLLYTPRDNLPYYLARIEVPTRALAELGYGKVQPGMPVDVITITGERTLFNYVIKPLIDRFSLGLKEE</sequence>
<keyword evidence="7 9" id="KW-1133">Transmembrane helix</keyword>
<accession>A0A7W8MAM6</accession>
<dbReference type="EMBL" id="JACHGB010000007">
    <property type="protein sequence ID" value="MBB5273505.1"/>
    <property type="molecule type" value="Genomic_DNA"/>
</dbReference>
<evidence type="ECO:0000256" key="6">
    <source>
        <dbReference type="ARBA" id="ARBA00022692"/>
    </source>
</evidence>
<organism evidence="13 14">
    <name type="scientific">Quisquiliibacterium transsilvanicum</name>
    <dbReference type="NCBI Taxonomy" id="1549638"/>
    <lineage>
        <taxon>Bacteria</taxon>
        <taxon>Pseudomonadati</taxon>
        <taxon>Pseudomonadota</taxon>
        <taxon>Betaproteobacteria</taxon>
        <taxon>Burkholderiales</taxon>
        <taxon>Burkholderiaceae</taxon>
        <taxon>Quisquiliibacterium</taxon>
    </lineage>
</organism>
<evidence type="ECO:0000256" key="10">
    <source>
        <dbReference type="SAM" id="MobiDB-lite"/>
    </source>
</evidence>
<dbReference type="GO" id="GO:0008233">
    <property type="term" value="F:peptidase activity"/>
    <property type="evidence" value="ECO:0007669"/>
    <property type="project" value="UniProtKB-KW"/>
</dbReference>
<feature type="compositionally biased region" description="Basic and acidic residues" evidence="10">
    <location>
        <begin position="1"/>
        <end position="16"/>
    </location>
</feature>
<evidence type="ECO:0000256" key="9">
    <source>
        <dbReference type="RuleBase" id="RU365093"/>
    </source>
</evidence>
<evidence type="ECO:0000313" key="14">
    <source>
        <dbReference type="Proteomes" id="UP000532440"/>
    </source>
</evidence>
<evidence type="ECO:0000259" key="12">
    <source>
        <dbReference type="Pfam" id="PF26002"/>
    </source>
</evidence>
<dbReference type="InterPro" id="IPR058982">
    <property type="entry name" value="Beta-barrel_AprE"/>
</dbReference>
<reference evidence="13 14" key="1">
    <citation type="submission" date="2020-08" db="EMBL/GenBank/DDBJ databases">
        <title>Genomic Encyclopedia of Type Strains, Phase IV (KMG-IV): sequencing the most valuable type-strain genomes for metagenomic binning, comparative biology and taxonomic classification.</title>
        <authorList>
            <person name="Goeker M."/>
        </authorList>
    </citation>
    <scope>NUCLEOTIDE SEQUENCE [LARGE SCALE GENOMIC DNA]</scope>
    <source>
        <strain evidence="13 14">DSM 29781</strain>
    </source>
</reference>
<dbReference type="PANTHER" id="PTHR30386">
    <property type="entry name" value="MEMBRANE FUSION SUBUNIT OF EMRAB-TOLC MULTIDRUG EFFLUX PUMP"/>
    <property type="match status" value="1"/>
</dbReference>
<evidence type="ECO:0000313" key="13">
    <source>
        <dbReference type="EMBL" id="MBB5273505.1"/>
    </source>
</evidence>
<dbReference type="Pfam" id="PF25994">
    <property type="entry name" value="HH_AprE"/>
    <property type="match status" value="1"/>
</dbReference>
<comment type="subcellular location">
    <subcellularLocation>
        <location evidence="1 9">Cell inner membrane</location>
        <topology evidence="1 9">Single-pass membrane protein</topology>
    </subcellularLocation>
</comment>
<evidence type="ECO:0000256" key="8">
    <source>
        <dbReference type="ARBA" id="ARBA00023136"/>
    </source>
</evidence>
<dbReference type="RefSeq" id="WP_183970201.1">
    <property type="nucleotide sequence ID" value="NZ_BAABEW010000020.1"/>
</dbReference>
<keyword evidence="3 9" id="KW-0813">Transport</keyword>
<dbReference type="Gene3D" id="2.40.50.100">
    <property type="match status" value="1"/>
</dbReference>
<evidence type="ECO:0000256" key="3">
    <source>
        <dbReference type="ARBA" id="ARBA00022448"/>
    </source>
</evidence>
<keyword evidence="6 9" id="KW-0812">Transmembrane</keyword>
<dbReference type="GO" id="GO:0005886">
    <property type="term" value="C:plasma membrane"/>
    <property type="evidence" value="ECO:0007669"/>
    <property type="project" value="UniProtKB-SubCell"/>
</dbReference>
<dbReference type="AlphaFoldDB" id="A0A7W8MAM6"/>
<evidence type="ECO:0000259" key="11">
    <source>
        <dbReference type="Pfam" id="PF25994"/>
    </source>
</evidence>
<keyword evidence="8 9" id="KW-0472">Membrane</keyword>
<dbReference type="Gene3D" id="2.40.30.170">
    <property type="match status" value="1"/>
</dbReference>
<protein>
    <recommendedName>
        <fullName evidence="9">Membrane fusion protein (MFP) family protein</fullName>
    </recommendedName>
</protein>
<keyword evidence="13" id="KW-0378">Hydrolase</keyword>
<dbReference type="GO" id="GO:0015031">
    <property type="term" value="P:protein transport"/>
    <property type="evidence" value="ECO:0007669"/>
    <property type="project" value="InterPro"/>
</dbReference>
<keyword evidence="14" id="KW-1185">Reference proteome</keyword>
<feature type="domain" description="AprE-like beta-barrel" evidence="12">
    <location>
        <begin position="345"/>
        <end position="434"/>
    </location>
</feature>
<evidence type="ECO:0000256" key="2">
    <source>
        <dbReference type="ARBA" id="ARBA00009477"/>
    </source>
</evidence>
<dbReference type="InterPro" id="IPR010129">
    <property type="entry name" value="T1SS_HlyD"/>
</dbReference>
<dbReference type="InterPro" id="IPR050739">
    <property type="entry name" value="MFP"/>
</dbReference>
<keyword evidence="5 9" id="KW-0997">Cell inner membrane</keyword>
<dbReference type="GO" id="GO:0006508">
    <property type="term" value="P:proteolysis"/>
    <property type="evidence" value="ECO:0007669"/>
    <property type="project" value="UniProtKB-KW"/>
</dbReference>
<dbReference type="NCBIfam" id="TIGR01843">
    <property type="entry name" value="type_I_hlyD"/>
    <property type="match status" value="1"/>
</dbReference>
<comment type="caution">
    <text evidence="13">The sequence shown here is derived from an EMBL/GenBank/DDBJ whole genome shotgun (WGS) entry which is preliminary data.</text>
</comment>
<dbReference type="SUPFAM" id="SSF111369">
    <property type="entry name" value="HlyD-like secretion proteins"/>
    <property type="match status" value="1"/>
</dbReference>
<gene>
    <name evidence="13" type="ORF">HNQ70_003535</name>
</gene>
<keyword evidence="4 9" id="KW-1003">Cell membrane</keyword>
<feature type="region of interest" description="Disordered" evidence="10">
    <location>
        <begin position="1"/>
        <end position="35"/>
    </location>
</feature>
<feature type="domain" description="AprE-like long alpha-helical hairpin" evidence="11">
    <location>
        <begin position="113"/>
        <end position="302"/>
    </location>
</feature>
<evidence type="ECO:0000256" key="7">
    <source>
        <dbReference type="ARBA" id="ARBA00022989"/>
    </source>
</evidence>
<dbReference type="PANTHER" id="PTHR30386:SF17">
    <property type="entry name" value="ALKALINE PROTEASE SECRETION PROTEIN APRE"/>
    <property type="match status" value="1"/>
</dbReference>
<proteinExistence type="inferred from homology"/>
<evidence type="ECO:0000256" key="1">
    <source>
        <dbReference type="ARBA" id="ARBA00004377"/>
    </source>
</evidence>
<keyword evidence="13" id="KW-0645">Protease</keyword>
<feature type="compositionally biased region" description="Basic and acidic residues" evidence="10">
    <location>
        <begin position="26"/>
        <end position="35"/>
    </location>
</feature>
<dbReference type="PRINTS" id="PR01490">
    <property type="entry name" value="RTXTOXIND"/>
</dbReference>
<comment type="similarity">
    <text evidence="2 9">Belongs to the membrane fusion protein (MFP) (TC 8.A.1) family.</text>
</comment>